<dbReference type="InterPro" id="IPR001680">
    <property type="entry name" value="WD40_rpt"/>
</dbReference>
<dbReference type="SUPFAM" id="SSF50978">
    <property type="entry name" value="WD40 repeat-like"/>
    <property type="match status" value="1"/>
</dbReference>
<dbReference type="PROSITE" id="PS50082">
    <property type="entry name" value="WD_REPEATS_2"/>
    <property type="match status" value="2"/>
</dbReference>
<dbReference type="SMART" id="SM00320">
    <property type="entry name" value="WD40"/>
    <property type="match status" value="3"/>
</dbReference>
<proteinExistence type="predicted"/>
<keyword evidence="2" id="KW-0677">Repeat</keyword>
<dbReference type="InterPro" id="IPR015943">
    <property type="entry name" value="WD40/YVTN_repeat-like_dom_sf"/>
</dbReference>
<organism evidence="5 6">
    <name type="scientific">Parasitella parasitica</name>
    <dbReference type="NCBI Taxonomy" id="35722"/>
    <lineage>
        <taxon>Eukaryota</taxon>
        <taxon>Fungi</taxon>
        <taxon>Fungi incertae sedis</taxon>
        <taxon>Mucoromycota</taxon>
        <taxon>Mucoromycotina</taxon>
        <taxon>Mucoromycetes</taxon>
        <taxon>Mucorales</taxon>
        <taxon>Mucorineae</taxon>
        <taxon>Mucoraceae</taxon>
        <taxon>Parasitella</taxon>
    </lineage>
</organism>
<sequence>MLAKKLVEAPQTEQQKPADDGKRQREEDSAADQELPAEKRQDSESTPVSKPRPEQRKPQYELKYSLVGHRMSVSSVKFSPDGKWLASCYGKYEATLEGHTQGISDCAWSSDSQNLCSASDDRTIRIWSLATRETVKVLKGHSNYVFCVNYNPQSNLIVSGSFDESIKIWDVKKGNIHASA</sequence>
<dbReference type="PROSITE" id="PS50294">
    <property type="entry name" value="WD_REPEATS_REGION"/>
    <property type="match status" value="2"/>
</dbReference>
<dbReference type="EMBL" id="LN734067">
    <property type="protein sequence ID" value="CEP19750.1"/>
    <property type="molecule type" value="Genomic_DNA"/>
</dbReference>
<dbReference type="STRING" id="35722.A0A0B7NVY2"/>
<evidence type="ECO:0000256" key="4">
    <source>
        <dbReference type="SAM" id="MobiDB-lite"/>
    </source>
</evidence>
<feature type="repeat" description="WD" evidence="3">
    <location>
        <begin position="96"/>
        <end position="137"/>
    </location>
</feature>
<dbReference type="InterPro" id="IPR019775">
    <property type="entry name" value="WD40_repeat_CS"/>
</dbReference>
<evidence type="ECO:0000313" key="6">
    <source>
        <dbReference type="Proteomes" id="UP000054107"/>
    </source>
</evidence>
<name>A0A0B7NVY2_9FUNG</name>
<dbReference type="GO" id="GO:0042393">
    <property type="term" value="F:histone binding"/>
    <property type="evidence" value="ECO:0007669"/>
    <property type="project" value="TreeGrafter"/>
</dbReference>
<evidence type="ECO:0000256" key="3">
    <source>
        <dbReference type="PROSITE-ProRule" id="PRU00221"/>
    </source>
</evidence>
<dbReference type="Gene3D" id="2.130.10.10">
    <property type="entry name" value="YVTN repeat-like/Quinoprotein amine dehydrogenase"/>
    <property type="match status" value="1"/>
</dbReference>
<evidence type="ECO:0000256" key="2">
    <source>
        <dbReference type="ARBA" id="ARBA00022737"/>
    </source>
</evidence>
<dbReference type="PANTHER" id="PTHR22847:SF637">
    <property type="entry name" value="WD REPEAT DOMAIN 5B"/>
    <property type="match status" value="1"/>
</dbReference>
<evidence type="ECO:0000313" key="5">
    <source>
        <dbReference type="EMBL" id="CEP19750.1"/>
    </source>
</evidence>
<reference evidence="5 6" key="1">
    <citation type="submission" date="2014-09" db="EMBL/GenBank/DDBJ databases">
        <authorList>
            <person name="Ellenberger Sabrina"/>
        </authorList>
    </citation>
    <scope>NUCLEOTIDE SEQUENCE [LARGE SCALE GENOMIC DNA]</scope>
    <source>
        <strain evidence="5 6">CBS 412.66</strain>
    </source>
</reference>
<accession>A0A0B7NVY2</accession>
<feature type="region of interest" description="Disordered" evidence="4">
    <location>
        <begin position="1"/>
        <end position="60"/>
    </location>
</feature>
<dbReference type="Proteomes" id="UP000054107">
    <property type="component" value="Unassembled WGS sequence"/>
</dbReference>
<keyword evidence="1 3" id="KW-0853">WD repeat</keyword>
<dbReference type="InterPro" id="IPR020472">
    <property type="entry name" value="WD40_PAC1"/>
</dbReference>
<feature type="repeat" description="WD" evidence="3">
    <location>
        <begin position="138"/>
        <end position="179"/>
    </location>
</feature>
<dbReference type="PROSITE" id="PS00678">
    <property type="entry name" value="WD_REPEATS_1"/>
    <property type="match status" value="1"/>
</dbReference>
<dbReference type="PANTHER" id="PTHR22847">
    <property type="entry name" value="WD40 REPEAT PROTEIN"/>
    <property type="match status" value="1"/>
</dbReference>
<dbReference type="InterPro" id="IPR036322">
    <property type="entry name" value="WD40_repeat_dom_sf"/>
</dbReference>
<feature type="compositionally biased region" description="Basic and acidic residues" evidence="4">
    <location>
        <begin position="51"/>
        <end position="60"/>
    </location>
</feature>
<keyword evidence="6" id="KW-1185">Reference proteome</keyword>
<protein>
    <submittedName>
        <fullName evidence="5">Uncharacterized protein</fullName>
    </submittedName>
</protein>
<dbReference type="PRINTS" id="PR00320">
    <property type="entry name" value="GPROTEINBRPT"/>
</dbReference>
<dbReference type="AlphaFoldDB" id="A0A0B7NVY2"/>
<dbReference type="Pfam" id="PF00400">
    <property type="entry name" value="WD40"/>
    <property type="match status" value="3"/>
</dbReference>
<evidence type="ECO:0000256" key="1">
    <source>
        <dbReference type="ARBA" id="ARBA00022574"/>
    </source>
</evidence>
<dbReference type="GO" id="GO:0048188">
    <property type="term" value="C:Set1C/COMPASS complex"/>
    <property type="evidence" value="ECO:0007669"/>
    <property type="project" value="TreeGrafter"/>
</dbReference>
<feature type="compositionally biased region" description="Basic and acidic residues" evidence="4">
    <location>
        <begin position="16"/>
        <end position="28"/>
    </location>
</feature>
<gene>
    <name evidence="5" type="primary">PARPA_14066.1 scaffold 47526</name>
</gene>
<dbReference type="OrthoDB" id="674604at2759"/>